<name>A0ABR9K400_9ACTN</name>
<feature type="region of interest" description="Disordered" evidence="1">
    <location>
        <begin position="812"/>
        <end position="833"/>
    </location>
</feature>
<dbReference type="Proteomes" id="UP000627838">
    <property type="component" value="Unassembled WGS sequence"/>
</dbReference>
<evidence type="ECO:0000313" key="3">
    <source>
        <dbReference type="EMBL" id="MBE1537271.1"/>
    </source>
</evidence>
<feature type="domain" description="DUF4132" evidence="2">
    <location>
        <begin position="816"/>
        <end position="998"/>
    </location>
</feature>
<organism evidence="3 4">
    <name type="scientific">Actinomadura algeriensis</name>
    <dbReference type="NCBI Taxonomy" id="1679523"/>
    <lineage>
        <taxon>Bacteria</taxon>
        <taxon>Bacillati</taxon>
        <taxon>Actinomycetota</taxon>
        <taxon>Actinomycetes</taxon>
        <taxon>Streptosporangiales</taxon>
        <taxon>Thermomonosporaceae</taxon>
        <taxon>Actinomadura</taxon>
    </lineage>
</organism>
<reference evidence="3 4" key="1">
    <citation type="submission" date="2020-10" db="EMBL/GenBank/DDBJ databases">
        <title>Sequencing the genomes of 1000 actinobacteria strains.</title>
        <authorList>
            <person name="Klenk H.-P."/>
        </authorList>
    </citation>
    <scope>NUCLEOTIDE SEQUENCE [LARGE SCALE GENOMIC DNA]</scope>
    <source>
        <strain evidence="3 4">DSM 46744</strain>
    </source>
</reference>
<accession>A0ABR9K400</accession>
<dbReference type="InterPro" id="IPR025406">
    <property type="entry name" value="DUF4132"/>
</dbReference>
<dbReference type="RefSeq" id="WP_192763176.1">
    <property type="nucleotide sequence ID" value="NZ_JADBDZ010000001.1"/>
</dbReference>
<dbReference type="EMBL" id="JADBDZ010000001">
    <property type="protein sequence ID" value="MBE1537271.1"/>
    <property type="molecule type" value="Genomic_DNA"/>
</dbReference>
<sequence>MTGENALTMPDAWLDALHPRRDRPHVPEPPAPGPSRIGEARSRVDAARDEIEELLGASGTGPEIADAARAHLRGDANPLGAAAIAIALDDAQRDPLFAEAWLAEHGAVFAATAFTAAGGIEVAWKSLRPLDPGTRLHFRIDRGAAKLLRAHLAAAPGDVYAAAVEGIGAHRGHHLQKLIAAYLAPTCEDWVDDLCAFPDRASGLYTYQRWLVFCALGRPDQITALPFDVFEQRLDVVATLVDGVGPAPVVPLLERAVDAGETTGDHFRDLVGMLAELPVDAAFRAVADRTRHPAVRPVALAASRRFPARALRQLPESTAPRAAELLAAHVRTHPGLAEETLPALPEGARTAVRAILDATARVPDATDLPPLLVEPPWTRRRAAAKPVVIEGLPSPGARTIEWAPGERAEWAREPARWRSGGDDDFDYAAAAERFKAGNCGQYAQDRLLVKGPEELVLPLLDGWKPREIWSVNDWLPPLLARFGTVVHDPVLSAVRRDPRGFAKYLMPLVSDEIARDMAGWLRLKRTYPAARAWFDRHGHAAAPALIPDALGAAGPGRRDAEAALRLIAVRHGRAPIVEAARVHGAEATAGIEALLAADPLDDLPKRIPPLGWIDVRVLPRLLLRDGTRALPDGAVRHVLTMLAMSTPDDVYAGVRTVRELCDPASLAEFGWALFRWWEMCGVPAKEGWALTQLALTGDDETVRRLTPVIRAWPGEGGHVRAVTGLDVLAAIGTETALTHLYSISQRVRFKGVRTRAQEKIEGLAAELGLTGDELADRLVPDFGLDASGTLTLDYGPRRFVIGFDEALRPTIADADGTPRKSLPKPGAKDDPDLAPAAHKRFAALKKDVRTVASDQLTRFENAMVSGRRRQVTGFREFLVAHPLVGHLVRRLVWLADDDDGDGPAFRVAEDGTFADVNDETITLPAAARVRVAHPVHLGGAVQGWSEVFADYEILQPFEQLARPIHMLTPQERDGGRLARFEGAKVAVGDLLGLVRRGWERGTPMDAGHENLISRELAPDRHLVVSLDPGMLVGEPDAFDDEQTLADVRLADHIDGYHLRGTPSLRLGDLDPAVVSEALADLVRLTGPARGTER</sequence>
<feature type="region of interest" description="Disordered" evidence="1">
    <location>
        <begin position="1"/>
        <end position="43"/>
    </location>
</feature>
<protein>
    <recommendedName>
        <fullName evidence="2">DUF4132 domain-containing protein</fullName>
    </recommendedName>
</protein>
<comment type="caution">
    <text evidence="3">The sequence shown here is derived from an EMBL/GenBank/DDBJ whole genome shotgun (WGS) entry which is preliminary data.</text>
</comment>
<gene>
    <name evidence="3" type="ORF">H4W34_007104</name>
</gene>
<keyword evidence="4" id="KW-1185">Reference proteome</keyword>
<proteinExistence type="predicted"/>
<dbReference type="Pfam" id="PF13569">
    <property type="entry name" value="DUF4132"/>
    <property type="match status" value="1"/>
</dbReference>
<evidence type="ECO:0000313" key="4">
    <source>
        <dbReference type="Proteomes" id="UP000627838"/>
    </source>
</evidence>
<evidence type="ECO:0000256" key="1">
    <source>
        <dbReference type="SAM" id="MobiDB-lite"/>
    </source>
</evidence>
<evidence type="ECO:0000259" key="2">
    <source>
        <dbReference type="Pfam" id="PF13569"/>
    </source>
</evidence>